<comment type="caution">
    <text evidence="1">The sequence shown here is derived from an EMBL/GenBank/DDBJ whole genome shotgun (WGS) entry which is preliminary data.</text>
</comment>
<reference evidence="1" key="1">
    <citation type="journal article" date="2020" name="Cell">
        <title>Large-Scale Comparative Analyses of Tick Genomes Elucidate Their Genetic Diversity and Vector Capacities.</title>
        <authorList>
            <consortium name="Tick Genome and Microbiome Consortium (TIGMIC)"/>
            <person name="Jia N."/>
            <person name="Wang J."/>
            <person name="Shi W."/>
            <person name="Du L."/>
            <person name="Sun Y."/>
            <person name="Zhan W."/>
            <person name="Jiang J.F."/>
            <person name="Wang Q."/>
            <person name="Zhang B."/>
            <person name="Ji P."/>
            <person name="Bell-Sakyi L."/>
            <person name="Cui X.M."/>
            <person name="Yuan T.T."/>
            <person name="Jiang B.G."/>
            <person name="Yang W.F."/>
            <person name="Lam T.T."/>
            <person name="Chang Q.C."/>
            <person name="Ding S.J."/>
            <person name="Wang X.J."/>
            <person name="Zhu J.G."/>
            <person name="Ruan X.D."/>
            <person name="Zhao L."/>
            <person name="Wei J.T."/>
            <person name="Ye R.Z."/>
            <person name="Que T.C."/>
            <person name="Du C.H."/>
            <person name="Zhou Y.H."/>
            <person name="Cheng J.X."/>
            <person name="Dai P.F."/>
            <person name="Guo W.B."/>
            <person name="Han X.H."/>
            <person name="Huang E.J."/>
            <person name="Li L.F."/>
            <person name="Wei W."/>
            <person name="Gao Y.C."/>
            <person name="Liu J.Z."/>
            <person name="Shao H.Z."/>
            <person name="Wang X."/>
            <person name="Wang C.C."/>
            <person name="Yang T.C."/>
            <person name="Huo Q.B."/>
            <person name="Li W."/>
            <person name="Chen H.Y."/>
            <person name="Chen S.E."/>
            <person name="Zhou L.G."/>
            <person name="Ni X.B."/>
            <person name="Tian J.H."/>
            <person name="Sheng Y."/>
            <person name="Liu T."/>
            <person name="Pan Y.S."/>
            <person name="Xia L.Y."/>
            <person name="Li J."/>
            <person name="Zhao F."/>
            <person name="Cao W.C."/>
        </authorList>
    </citation>
    <scope>NUCLEOTIDE SEQUENCE</scope>
    <source>
        <strain evidence="1">Rmic-2018</strain>
    </source>
</reference>
<evidence type="ECO:0000313" key="1">
    <source>
        <dbReference type="EMBL" id="KAH8022322.1"/>
    </source>
</evidence>
<dbReference type="Proteomes" id="UP000821866">
    <property type="component" value="Chromosome 7"/>
</dbReference>
<gene>
    <name evidence="1" type="ORF">HPB51_023375</name>
</gene>
<dbReference type="AlphaFoldDB" id="A0A9J6DJQ6"/>
<evidence type="ECO:0008006" key="3">
    <source>
        <dbReference type="Google" id="ProtNLM"/>
    </source>
</evidence>
<dbReference type="EMBL" id="JABSTU010000009">
    <property type="protein sequence ID" value="KAH8022322.1"/>
    <property type="molecule type" value="Genomic_DNA"/>
</dbReference>
<organism evidence="1 2">
    <name type="scientific">Rhipicephalus microplus</name>
    <name type="common">Cattle tick</name>
    <name type="synonym">Boophilus microplus</name>
    <dbReference type="NCBI Taxonomy" id="6941"/>
    <lineage>
        <taxon>Eukaryota</taxon>
        <taxon>Metazoa</taxon>
        <taxon>Ecdysozoa</taxon>
        <taxon>Arthropoda</taxon>
        <taxon>Chelicerata</taxon>
        <taxon>Arachnida</taxon>
        <taxon>Acari</taxon>
        <taxon>Parasitiformes</taxon>
        <taxon>Ixodida</taxon>
        <taxon>Ixodoidea</taxon>
        <taxon>Ixodidae</taxon>
        <taxon>Rhipicephalinae</taxon>
        <taxon>Rhipicephalus</taxon>
        <taxon>Boophilus</taxon>
    </lineage>
</organism>
<accession>A0A9J6DJQ6</accession>
<evidence type="ECO:0000313" key="2">
    <source>
        <dbReference type="Proteomes" id="UP000821866"/>
    </source>
</evidence>
<sequence>MLLASGISFSFTYPYDGMPVTWKLLGLVYADNLVLLAESPTDLQQLLSGSHPNADINLPGGDQIQWATEYRYLGVVLSTCVDLLGAHEINLRKASQRAANALRRKSLWGCNRFLLIRDLWKGVHFLGLTFANAILCLTVTTRKWLERDQREVGRMALGCHRRVAIEAIQGDLGWSSFHVQEARSRTTCEKRLQLMDDERWPTQLFRYANLTGIQTQWCRRLGSLKRKFGFSAKLVIEDKIYKWAYAVKTQVWEEETEQWRRAIEDKSTLLTYCTHKADIGIGPLYDNSGGSALLFEARARALRTLAYRRRFDTSADVALSIWRICSTEEETAEHIVFRCADLCPGHPDGTTFPLALGFRGD</sequence>
<proteinExistence type="predicted"/>
<dbReference type="VEuPathDB" id="VectorBase:LOC119160766"/>
<keyword evidence="2" id="KW-1185">Reference proteome</keyword>
<name>A0A9J6DJQ6_RHIMP</name>
<protein>
    <recommendedName>
        <fullName evidence="3">Tick transposon</fullName>
    </recommendedName>
</protein>
<reference evidence="1" key="2">
    <citation type="submission" date="2021-09" db="EMBL/GenBank/DDBJ databases">
        <authorList>
            <person name="Jia N."/>
            <person name="Wang J."/>
            <person name="Shi W."/>
            <person name="Du L."/>
            <person name="Sun Y."/>
            <person name="Zhan W."/>
            <person name="Jiang J."/>
            <person name="Wang Q."/>
            <person name="Zhang B."/>
            <person name="Ji P."/>
            <person name="Sakyi L.B."/>
            <person name="Cui X."/>
            <person name="Yuan T."/>
            <person name="Jiang B."/>
            <person name="Yang W."/>
            <person name="Lam T.T.-Y."/>
            <person name="Chang Q."/>
            <person name="Ding S."/>
            <person name="Wang X."/>
            <person name="Zhu J."/>
            <person name="Ruan X."/>
            <person name="Zhao L."/>
            <person name="Wei J."/>
            <person name="Que T."/>
            <person name="Du C."/>
            <person name="Cheng J."/>
            <person name="Dai P."/>
            <person name="Han X."/>
            <person name="Huang E."/>
            <person name="Gao Y."/>
            <person name="Liu J."/>
            <person name="Shao H."/>
            <person name="Ye R."/>
            <person name="Li L."/>
            <person name="Wei W."/>
            <person name="Wang X."/>
            <person name="Wang C."/>
            <person name="Huo Q."/>
            <person name="Li W."/>
            <person name="Guo W."/>
            <person name="Chen H."/>
            <person name="Chen S."/>
            <person name="Zhou L."/>
            <person name="Zhou L."/>
            <person name="Ni X."/>
            <person name="Tian J."/>
            <person name="Zhou Y."/>
            <person name="Sheng Y."/>
            <person name="Liu T."/>
            <person name="Pan Y."/>
            <person name="Xia L."/>
            <person name="Li J."/>
            <person name="Zhao F."/>
            <person name="Cao W."/>
        </authorList>
    </citation>
    <scope>NUCLEOTIDE SEQUENCE</scope>
    <source>
        <strain evidence="1">Rmic-2018</strain>
        <tissue evidence="1">Larvae</tissue>
    </source>
</reference>